<organism evidence="1 2">
    <name type="scientific">Cytobacillus horneckiae</name>
    <dbReference type="NCBI Taxonomy" id="549687"/>
    <lineage>
        <taxon>Bacteria</taxon>
        <taxon>Bacillati</taxon>
        <taxon>Bacillota</taxon>
        <taxon>Bacilli</taxon>
        <taxon>Bacillales</taxon>
        <taxon>Bacillaceae</taxon>
        <taxon>Cytobacillus</taxon>
    </lineage>
</organism>
<dbReference type="RefSeq" id="WP_066191344.1">
    <property type="nucleotide sequence ID" value="NZ_JARMMB010000002.1"/>
</dbReference>
<keyword evidence="2" id="KW-1185">Reference proteome</keyword>
<name>A0A2N0ZMG3_9BACI</name>
<dbReference type="EMBL" id="PISD01000006">
    <property type="protein sequence ID" value="PKG30666.1"/>
    <property type="molecule type" value="Genomic_DNA"/>
</dbReference>
<comment type="caution">
    <text evidence="1">The sequence shown here is derived from an EMBL/GenBank/DDBJ whole genome shotgun (WGS) entry which is preliminary data.</text>
</comment>
<protein>
    <submittedName>
        <fullName evidence="1">Uncharacterized protein</fullName>
    </submittedName>
</protein>
<proteinExistence type="predicted"/>
<sequence length="129" mass="14870">MDQELKLALGKLFGEVYRIQKQQGICQISDSRIFGLLNGVEEELEGELGNLGFINREQVSIVCDQLDPFYKQEKSLKEMPSFLEFRMELEKHGISHSRLIDILKYLKSSGSYTTEIDKLGNFKLSDYDI</sequence>
<evidence type="ECO:0000313" key="2">
    <source>
        <dbReference type="Proteomes" id="UP000233343"/>
    </source>
</evidence>
<accession>A0A2N0ZMG3</accession>
<evidence type="ECO:0000313" key="1">
    <source>
        <dbReference type="EMBL" id="PKG30666.1"/>
    </source>
</evidence>
<gene>
    <name evidence="1" type="ORF">CWS20_01905</name>
</gene>
<reference evidence="1 2" key="1">
    <citation type="journal article" date="2010" name="Int. J. Syst. Evol. Microbiol.">
        <title>Bacillus horneckiae sp. nov., isolated from a spacecraft-assembly clean room.</title>
        <authorList>
            <person name="Vaishampayan P."/>
            <person name="Probst A."/>
            <person name="Krishnamurthi S."/>
            <person name="Ghosh S."/>
            <person name="Osman S."/>
            <person name="McDowall A."/>
            <person name="Ruckmani A."/>
            <person name="Mayilraj S."/>
            <person name="Venkateswaran K."/>
        </authorList>
    </citation>
    <scope>NUCLEOTIDE SEQUENCE [LARGE SCALE GENOMIC DNA]</scope>
    <source>
        <strain evidence="2">1PO1SC</strain>
    </source>
</reference>
<dbReference type="AlphaFoldDB" id="A0A2N0ZMG3"/>
<dbReference type="Proteomes" id="UP000233343">
    <property type="component" value="Unassembled WGS sequence"/>
</dbReference>